<proteinExistence type="predicted"/>
<dbReference type="Gene3D" id="3.40.50.300">
    <property type="entry name" value="P-loop containing nucleotide triphosphate hydrolases"/>
    <property type="match status" value="1"/>
</dbReference>
<organism evidence="1 2">
    <name type="scientific">Paenibacillus helianthi</name>
    <dbReference type="NCBI Taxonomy" id="1349432"/>
    <lineage>
        <taxon>Bacteria</taxon>
        <taxon>Bacillati</taxon>
        <taxon>Bacillota</taxon>
        <taxon>Bacilli</taxon>
        <taxon>Bacillales</taxon>
        <taxon>Paenibacillaceae</taxon>
        <taxon>Paenibacillus</taxon>
    </lineage>
</organism>
<reference evidence="1 2" key="1">
    <citation type="submission" date="2016-03" db="EMBL/GenBank/DDBJ databases">
        <authorList>
            <person name="Sant'Anna F.H."/>
            <person name="Ambrosini A."/>
            <person name="Souza R."/>
            <person name="Bach E."/>
            <person name="Fernandes G."/>
            <person name="Balsanelli E."/>
            <person name="Baura V.A."/>
            <person name="Souza E.M."/>
            <person name="Passaglia L."/>
        </authorList>
    </citation>
    <scope>NUCLEOTIDE SEQUENCE [LARGE SCALE GENOMIC DNA]</scope>
    <source>
        <strain evidence="1 2">P26E</strain>
    </source>
</reference>
<dbReference type="EMBL" id="LVWI01000088">
    <property type="protein sequence ID" value="OKP79976.1"/>
    <property type="molecule type" value="Genomic_DNA"/>
</dbReference>
<dbReference type="Proteomes" id="UP000186058">
    <property type="component" value="Unassembled WGS sequence"/>
</dbReference>
<gene>
    <name evidence="1" type="ORF">A3844_27840</name>
</gene>
<sequence>MIIWVNGAFGSGKTSVAYELHRRLPQSFVFDPENTGYYLRENIPHVMSKIDFQDYTLWREINYQMLKYIDSEYRGTVIVPMTVDDPIYFMEIVGRLREEGILISQFTLRASRETLLTRLRSRGEEGNSWAAQQIDRCVEGLNHEVFHYHLDTELLSIEDVVECIASQLDITLLPRTS</sequence>
<comment type="caution">
    <text evidence="1">The sequence shown here is derived from an EMBL/GenBank/DDBJ whole genome shotgun (WGS) entry which is preliminary data.</text>
</comment>
<accession>A0ABX3EIE3</accession>
<evidence type="ECO:0000313" key="2">
    <source>
        <dbReference type="Proteomes" id="UP000186058"/>
    </source>
</evidence>
<dbReference type="InterPro" id="IPR027417">
    <property type="entry name" value="P-loop_NTPase"/>
</dbReference>
<protein>
    <submittedName>
        <fullName evidence="1">Tunicamycin resistance protein</fullName>
    </submittedName>
</protein>
<evidence type="ECO:0000313" key="1">
    <source>
        <dbReference type="EMBL" id="OKP79976.1"/>
    </source>
</evidence>
<name>A0ABX3EIE3_9BACL</name>
<keyword evidence="2" id="KW-1185">Reference proteome</keyword>
<dbReference type="SUPFAM" id="SSF52540">
    <property type="entry name" value="P-loop containing nucleoside triphosphate hydrolases"/>
    <property type="match status" value="1"/>
</dbReference>
<dbReference type="Pfam" id="PF13671">
    <property type="entry name" value="AAA_33"/>
    <property type="match status" value="1"/>
</dbReference>